<gene>
    <name evidence="1" type="ORF">BK670_11235</name>
</gene>
<dbReference type="AlphaFoldDB" id="A0A423MBU2"/>
<reference evidence="1 2" key="1">
    <citation type="submission" date="2016-10" db="EMBL/GenBank/DDBJ databases">
        <title>Comparative genome analysis of multiple Pseudomonas spp. focuses on biocontrol and plant growth promoting traits.</title>
        <authorList>
            <person name="Tao X.-Y."/>
            <person name="Taylor C.G."/>
        </authorList>
    </citation>
    <scope>NUCLEOTIDE SEQUENCE [LARGE SCALE GENOMIC DNA]</scope>
    <source>
        <strain evidence="1 2">28B5</strain>
    </source>
</reference>
<sequence length="470" mass="53240">MKGDSSDRAVYMAVEMPIALVRALASMPELYAQSKPLNIVALKDELDEELWWGTESGTPEAEEQARQRLRAQSWALQELEALAPESPYGLYHLQIVLTTWLISSPSDRSAVDVLPQEFARLPLLDGLEKLLKDTVMGIQNCRHRIDDDRWREDMQAAGRSGDYRKLGMLIRHLNMELSPDIRLAVMLLAKYTPDRLARHVEERRDVLFSVGVRDALADDAPRFALSVSDVTFKFVCTSQLANVGATSAPEGAVEVVRELLLQVAQTGLWRAWIFDFAQYPQADNVAEKALSEALTQLTAAHWADFVDAVELWTHAGTAGPVANILIPFLNAMGKERSADMWRLAFARWDKWDYCSDDRDKHLFAPSACSFDFPVAMYYTFLPLDEAQAEMAKLLEGIAAVEQKWFTNFSELVTYRNRLSSRLRLVQHSFTIRNPPPGGINSLPPCIEPDNEFSEVRYRFFDVSAPRRRGR</sequence>
<dbReference type="EMBL" id="MOBX01000013">
    <property type="protein sequence ID" value="RON80762.1"/>
    <property type="molecule type" value="Genomic_DNA"/>
</dbReference>
<name>A0A423MBU2_PSEFL</name>
<evidence type="ECO:0000313" key="1">
    <source>
        <dbReference type="EMBL" id="RON80762.1"/>
    </source>
</evidence>
<accession>A0A423MBU2</accession>
<comment type="caution">
    <text evidence="1">The sequence shown here is derived from an EMBL/GenBank/DDBJ whole genome shotgun (WGS) entry which is preliminary data.</text>
</comment>
<evidence type="ECO:0000313" key="2">
    <source>
        <dbReference type="Proteomes" id="UP000285378"/>
    </source>
</evidence>
<proteinExistence type="predicted"/>
<dbReference type="Proteomes" id="UP000285378">
    <property type="component" value="Unassembled WGS sequence"/>
</dbReference>
<protein>
    <submittedName>
        <fullName evidence="1">Uncharacterized protein</fullName>
    </submittedName>
</protein>
<organism evidence="1 2">
    <name type="scientific">Pseudomonas fluorescens</name>
    <dbReference type="NCBI Taxonomy" id="294"/>
    <lineage>
        <taxon>Bacteria</taxon>
        <taxon>Pseudomonadati</taxon>
        <taxon>Pseudomonadota</taxon>
        <taxon>Gammaproteobacteria</taxon>
        <taxon>Pseudomonadales</taxon>
        <taxon>Pseudomonadaceae</taxon>
        <taxon>Pseudomonas</taxon>
    </lineage>
</organism>